<dbReference type="EMBL" id="CP101462">
    <property type="protein sequence ID" value="UTT43421.1"/>
    <property type="molecule type" value="Genomic_DNA"/>
</dbReference>
<sequence>MDHSMTELTEAKRQIDSILHKLNETVTTLEVKASPERYKSQLTLARRRIQALTIAVELIEMQLRTDT</sequence>
<protein>
    <recommendedName>
        <fullName evidence="3">Endonuclease</fullName>
    </recommendedName>
</protein>
<evidence type="ECO:0008006" key="3">
    <source>
        <dbReference type="Google" id="ProtNLM"/>
    </source>
</evidence>
<organism evidence="1 2">
    <name type="scientific">Exiguobacterium aurantiacum</name>
    <dbReference type="NCBI Taxonomy" id="33987"/>
    <lineage>
        <taxon>Bacteria</taxon>
        <taxon>Bacillati</taxon>
        <taxon>Bacillota</taxon>
        <taxon>Bacilli</taxon>
        <taxon>Bacillales</taxon>
        <taxon>Bacillales Family XII. Incertae Sedis</taxon>
        <taxon>Exiguobacterium</taxon>
    </lineage>
</organism>
<accession>A0ABY5FPC0</accession>
<reference evidence="1" key="1">
    <citation type="submission" date="2022-07" db="EMBL/GenBank/DDBJ databases">
        <title>Complete genome of CX2.</title>
        <authorList>
            <person name="Cao G."/>
        </authorList>
    </citation>
    <scope>NUCLEOTIDE SEQUENCE</scope>
    <source>
        <strain evidence="1">CX2</strain>
    </source>
</reference>
<dbReference type="Proteomes" id="UP001060325">
    <property type="component" value="Chromosome"/>
</dbReference>
<gene>
    <name evidence="1" type="ORF">NMQ00_02665</name>
</gene>
<evidence type="ECO:0000313" key="1">
    <source>
        <dbReference type="EMBL" id="UTT43421.1"/>
    </source>
</evidence>
<dbReference type="RefSeq" id="WP_255177807.1">
    <property type="nucleotide sequence ID" value="NZ_CP101462.1"/>
</dbReference>
<evidence type="ECO:0000313" key="2">
    <source>
        <dbReference type="Proteomes" id="UP001060325"/>
    </source>
</evidence>
<keyword evidence="2" id="KW-1185">Reference proteome</keyword>
<name>A0ABY5FPC0_9BACL</name>
<proteinExistence type="predicted"/>